<evidence type="ECO:0000313" key="2">
    <source>
        <dbReference type="Proteomes" id="UP000254487"/>
    </source>
</evidence>
<dbReference type="Proteomes" id="UP000254487">
    <property type="component" value="Unassembled WGS sequence"/>
</dbReference>
<dbReference type="AlphaFoldDB" id="A0A377YY05"/>
<dbReference type="EC" id="6.3.4.5" evidence="1"/>
<accession>A0A377YY05</accession>
<name>A0A377YY05_KLEPO</name>
<dbReference type="EMBL" id="UGLW01000003">
    <property type="protein sequence ID" value="STU56176.1"/>
    <property type="molecule type" value="Genomic_DNA"/>
</dbReference>
<sequence length="39" mass="4302">MEKGDSMFTAEDRIGQLTMRNLDITIPARSCSAMHSLAC</sequence>
<dbReference type="GO" id="GO:0042803">
    <property type="term" value="F:protein homodimerization activity"/>
    <property type="evidence" value="ECO:0007669"/>
    <property type="project" value="InterPro"/>
</dbReference>
<dbReference type="InterPro" id="IPR024073">
    <property type="entry name" value="AS_multimer_C_tail"/>
</dbReference>
<dbReference type="Gene3D" id="1.10.287.400">
    <property type="match status" value="1"/>
</dbReference>
<proteinExistence type="predicted"/>
<protein>
    <submittedName>
        <fullName evidence="1">Argininosuccinate synthase</fullName>
        <ecNumber evidence="1">6.3.4.5</ecNumber>
    </submittedName>
</protein>
<organism evidence="1 2">
    <name type="scientific">Klebsiella pneumoniae subsp. ozaenae</name>
    <dbReference type="NCBI Taxonomy" id="574"/>
    <lineage>
        <taxon>Bacteria</taxon>
        <taxon>Pseudomonadati</taxon>
        <taxon>Pseudomonadota</taxon>
        <taxon>Gammaproteobacteria</taxon>
        <taxon>Enterobacterales</taxon>
        <taxon>Enterobacteriaceae</taxon>
        <taxon>Klebsiella/Raoultella group</taxon>
        <taxon>Klebsiella</taxon>
        <taxon>Klebsiella pneumoniae complex</taxon>
    </lineage>
</organism>
<evidence type="ECO:0000313" key="1">
    <source>
        <dbReference type="EMBL" id="STU56176.1"/>
    </source>
</evidence>
<dbReference type="GO" id="GO:0004055">
    <property type="term" value="F:argininosuccinate synthase activity"/>
    <property type="evidence" value="ECO:0007669"/>
    <property type="project" value="UniProtKB-EC"/>
</dbReference>
<keyword evidence="1" id="KW-0436">Ligase</keyword>
<reference evidence="1 2" key="1">
    <citation type="submission" date="2018-06" db="EMBL/GenBank/DDBJ databases">
        <authorList>
            <consortium name="Pathogen Informatics"/>
            <person name="Doyle S."/>
        </authorList>
    </citation>
    <scope>NUCLEOTIDE SEQUENCE [LARGE SCALE GENOMIC DNA]</scope>
    <source>
        <strain evidence="1 2">NCTC10313</strain>
    </source>
</reference>
<gene>
    <name evidence="1" type="primary">argG_1</name>
    <name evidence="1" type="ORF">NCTC10313_00997</name>
</gene>